<reference evidence="1" key="1">
    <citation type="submission" date="2023-06" db="EMBL/GenBank/DDBJ databases">
        <title>Genomic analysis of the entomopathogenic nematode Steinernema hermaphroditum.</title>
        <authorList>
            <person name="Schwarz E.M."/>
            <person name="Heppert J.K."/>
            <person name="Baniya A."/>
            <person name="Schwartz H.T."/>
            <person name="Tan C.-H."/>
            <person name="Antoshechkin I."/>
            <person name="Sternberg P.W."/>
            <person name="Goodrich-Blair H."/>
            <person name="Dillman A.R."/>
        </authorList>
    </citation>
    <scope>NUCLEOTIDE SEQUENCE</scope>
    <source>
        <strain evidence="1">PS9179</strain>
        <tissue evidence="1">Whole animal</tissue>
    </source>
</reference>
<name>A0AA39IIK2_9BILA</name>
<protein>
    <submittedName>
        <fullName evidence="1">Uncharacterized protein</fullName>
    </submittedName>
</protein>
<evidence type="ECO:0000313" key="2">
    <source>
        <dbReference type="Proteomes" id="UP001175271"/>
    </source>
</evidence>
<dbReference type="EMBL" id="JAUCMV010000001">
    <property type="protein sequence ID" value="KAK0424958.1"/>
    <property type="molecule type" value="Genomic_DNA"/>
</dbReference>
<evidence type="ECO:0000313" key="1">
    <source>
        <dbReference type="EMBL" id="KAK0424958.1"/>
    </source>
</evidence>
<dbReference type="AlphaFoldDB" id="A0AA39IIK2"/>
<accession>A0AA39IIK2</accession>
<comment type="caution">
    <text evidence="1">The sequence shown here is derived from an EMBL/GenBank/DDBJ whole genome shotgun (WGS) entry which is preliminary data.</text>
</comment>
<organism evidence="1 2">
    <name type="scientific">Steinernema hermaphroditum</name>
    <dbReference type="NCBI Taxonomy" id="289476"/>
    <lineage>
        <taxon>Eukaryota</taxon>
        <taxon>Metazoa</taxon>
        <taxon>Ecdysozoa</taxon>
        <taxon>Nematoda</taxon>
        <taxon>Chromadorea</taxon>
        <taxon>Rhabditida</taxon>
        <taxon>Tylenchina</taxon>
        <taxon>Panagrolaimomorpha</taxon>
        <taxon>Strongyloidoidea</taxon>
        <taxon>Steinernematidae</taxon>
        <taxon>Steinernema</taxon>
    </lineage>
</organism>
<proteinExistence type="predicted"/>
<dbReference type="Proteomes" id="UP001175271">
    <property type="component" value="Unassembled WGS sequence"/>
</dbReference>
<gene>
    <name evidence="1" type="ORF">QR680_008945</name>
</gene>
<keyword evidence="2" id="KW-1185">Reference proteome</keyword>
<sequence>MSSSCFWHVYVQQNGTKFRCLFEETDRYSMKCEYLSAEQYLRLASSHRIRSLTIGRDEFPQGYEVACGSLKAEEMKKLVGVLAERFCSESSKLAVDADCETSPVFELCLEELHQKVHFSELLLPTIGRLELRFLEDQLKSGELKRLQPRGEWPEETKDLVKDLVRQKQFEWFDNHELRGSGLSLDLPFLETLLVEWESEVADLKSKEIWFRPAFSFDDAAALRGASVQEGNKRIFFRHREEEAVVELNFAEEGNVSLRLVKCTCGDEGDFCWFCSLFEEEEL</sequence>